<name>A0A2Y9AWQ1_9MICO</name>
<dbReference type="Gene3D" id="3.90.1660.10">
    <property type="entry name" value="CofE-like domain"/>
    <property type="match status" value="1"/>
</dbReference>
<dbReference type="GO" id="GO:0005525">
    <property type="term" value="F:GTP binding"/>
    <property type="evidence" value="ECO:0007669"/>
    <property type="project" value="UniProtKB-KW"/>
</dbReference>
<keyword evidence="10" id="KW-1185">Reference proteome</keyword>
<keyword evidence="7" id="KW-0464">Manganese</keyword>
<evidence type="ECO:0000256" key="2">
    <source>
        <dbReference type="ARBA" id="ARBA00022723"/>
    </source>
</evidence>
<dbReference type="PANTHER" id="PTHR47917">
    <property type="match status" value="1"/>
</dbReference>
<evidence type="ECO:0000256" key="3">
    <source>
        <dbReference type="ARBA" id="ARBA00022741"/>
    </source>
</evidence>
<evidence type="ECO:0000256" key="4">
    <source>
        <dbReference type="ARBA" id="ARBA00022842"/>
    </source>
</evidence>
<dbReference type="GO" id="GO:0052618">
    <property type="term" value="F:coenzyme F420-0:L-glutamate ligase activity"/>
    <property type="evidence" value="ECO:0007669"/>
    <property type="project" value="TreeGrafter"/>
</dbReference>
<keyword evidence="2" id="KW-0479">Metal-binding</keyword>
<keyword evidence="5" id="KW-0630">Potassium</keyword>
<dbReference type="NCBIfam" id="TIGR01916">
    <property type="entry name" value="F420_cofE"/>
    <property type="match status" value="1"/>
</dbReference>
<dbReference type="InterPro" id="IPR002847">
    <property type="entry name" value="F420-0_gamma-glut_ligase-dom"/>
</dbReference>
<dbReference type="AlphaFoldDB" id="A0A2Y9AWQ1"/>
<dbReference type="Proteomes" id="UP000250222">
    <property type="component" value="Unassembled WGS sequence"/>
</dbReference>
<organism evidence="9 10">
    <name type="scientific">Georgenia satyanarayanai</name>
    <dbReference type="NCBI Taxonomy" id="860221"/>
    <lineage>
        <taxon>Bacteria</taxon>
        <taxon>Bacillati</taxon>
        <taxon>Actinomycetota</taxon>
        <taxon>Actinomycetes</taxon>
        <taxon>Micrococcales</taxon>
        <taxon>Bogoriellaceae</taxon>
        <taxon>Georgenia</taxon>
    </lineage>
</organism>
<dbReference type="GO" id="GO:0046872">
    <property type="term" value="F:metal ion binding"/>
    <property type="evidence" value="ECO:0007669"/>
    <property type="project" value="UniProtKB-KW"/>
</dbReference>
<dbReference type="Pfam" id="PF01996">
    <property type="entry name" value="F420_ligase"/>
    <property type="match status" value="1"/>
</dbReference>
<dbReference type="PANTHER" id="PTHR47917:SF1">
    <property type="entry name" value="COENZYME F420:L-GLUTAMATE LIGASE"/>
    <property type="match status" value="1"/>
</dbReference>
<accession>A0A2Y9AWQ1</accession>
<sequence>MLLAQAVEGLPPVTGGDDLAAVVAPALRELVWPDGSTGVAEGDVVVVASKVVAKAERRLVAARTREELEAAIASQTVRVVAERARPDGSTLRIVETPQGLVMAAAGVDSSDVPLGTALLLPEDPDDSARRLRRGLDARLGVRPGVVVTDTVGRPWREGVADVAIGAAGVVVLQDHRGRRDGYGRELRMTTIAAADEIAAAAELVKGKADGRPVAVVRGLSHLVTTEDGEGAGVLARSAADDLFREGSAEAYARGLADGRA</sequence>
<dbReference type="SUPFAM" id="SSF144010">
    <property type="entry name" value="CofE-like"/>
    <property type="match status" value="1"/>
</dbReference>
<gene>
    <name evidence="9" type="ORF">SAMN05216184_11859</name>
</gene>
<evidence type="ECO:0000313" key="10">
    <source>
        <dbReference type="Proteomes" id="UP000250222"/>
    </source>
</evidence>
<evidence type="ECO:0000259" key="8">
    <source>
        <dbReference type="Pfam" id="PF01996"/>
    </source>
</evidence>
<dbReference type="RefSeq" id="WP_110853734.1">
    <property type="nucleotide sequence ID" value="NZ_QKLZ01000018.1"/>
</dbReference>
<dbReference type="InterPro" id="IPR008225">
    <property type="entry name" value="F420-0_g-glutamyl_ligase"/>
</dbReference>
<dbReference type="OrthoDB" id="9788295at2"/>
<feature type="domain" description="Coenzyme F420:L-glutamate ligase-like" evidence="8">
    <location>
        <begin position="10"/>
        <end position="218"/>
    </location>
</feature>
<evidence type="ECO:0000256" key="6">
    <source>
        <dbReference type="ARBA" id="ARBA00023134"/>
    </source>
</evidence>
<keyword evidence="4" id="KW-0460">Magnesium</keyword>
<evidence type="ECO:0000256" key="5">
    <source>
        <dbReference type="ARBA" id="ARBA00022958"/>
    </source>
</evidence>
<proteinExistence type="predicted"/>
<keyword evidence="1 9" id="KW-0436">Ligase</keyword>
<keyword evidence="6" id="KW-0342">GTP-binding</keyword>
<protein>
    <submittedName>
        <fullName evidence="9">Coenzyme F420-0:L-glutamate ligase / coenzyme F420-1:gamma-L-glutamate ligase</fullName>
    </submittedName>
</protein>
<evidence type="ECO:0000256" key="7">
    <source>
        <dbReference type="ARBA" id="ARBA00023211"/>
    </source>
</evidence>
<evidence type="ECO:0000313" key="9">
    <source>
        <dbReference type="EMBL" id="SSA46509.1"/>
    </source>
</evidence>
<reference evidence="9 10" key="1">
    <citation type="submission" date="2016-10" db="EMBL/GenBank/DDBJ databases">
        <authorList>
            <person name="Cai Z."/>
        </authorList>
    </citation>
    <scope>NUCLEOTIDE SEQUENCE [LARGE SCALE GENOMIC DNA]</scope>
    <source>
        <strain evidence="9 10">CGMCC 1.10826</strain>
    </source>
</reference>
<evidence type="ECO:0000256" key="1">
    <source>
        <dbReference type="ARBA" id="ARBA00022598"/>
    </source>
</evidence>
<dbReference type="Gene3D" id="3.30.1330.100">
    <property type="entry name" value="CofE-like"/>
    <property type="match status" value="1"/>
</dbReference>
<keyword evidence="3" id="KW-0547">Nucleotide-binding</keyword>
<dbReference type="EMBL" id="UETB01000018">
    <property type="protein sequence ID" value="SSA46509.1"/>
    <property type="molecule type" value="Genomic_DNA"/>
</dbReference>